<protein>
    <submittedName>
        <fullName evidence="3">Uncharacterized protein</fullName>
    </submittedName>
</protein>
<dbReference type="HOGENOM" id="CLU_1728964_0_0_9"/>
<keyword evidence="4" id="KW-1185">Reference proteome</keyword>
<accession>U4QCB5</accession>
<dbReference type="Proteomes" id="UP000010802">
    <property type="component" value="Chromosome"/>
</dbReference>
<evidence type="ECO:0000313" key="4">
    <source>
        <dbReference type="Proteomes" id="UP000010802"/>
    </source>
</evidence>
<reference evidence="4" key="1">
    <citation type="journal article" date="2013" name="Genome Announc.">
        <title>First genome sequence of a syntrophic acetate-oxidizing bacterium, Tepidanaerobacter acetatoxydans strain Re1.</title>
        <authorList>
            <person name="Manzoor S."/>
            <person name="Bongcam-Rudloff E."/>
            <person name="Schnurer A."/>
            <person name="Muller B."/>
        </authorList>
    </citation>
    <scope>NUCLEOTIDE SEQUENCE [LARGE SCALE GENOMIC DNA]</scope>
    <source>
        <strain evidence="4">Re1</strain>
    </source>
</reference>
<feature type="domain" description="Probable zinc-binding" evidence="1">
    <location>
        <begin position="59"/>
        <end position="105"/>
    </location>
</feature>
<dbReference type="InterPro" id="IPR026363">
    <property type="entry name" value="CxxC-x17-CxxC_dom"/>
</dbReference>
<dbReference type="Pfam" id="PF13451">
    <property type="entry name" value="zf_Tbcl"/>
    <property type="match status" value="1"/>
</dbReference>
<evidence type="ECO:0000313" key="3">
    <source>
        <dbReference type="EMBL" id="CDI40521.1"/>
    </source>
</evidence>
<dbReference type="AlphaFoldDB" id="U4QCB5"/>
<evidence type="ECO:0000259" key="2">
    <source>
        <dbReference type="Pfam" id="PF23477"/>
    </source>
</evidence>
<sequence length="157" mass="18180">MVRHNLGLWLKVDARAGGEATPRVTVSLGGIRRFWEKPGQLRKCQYNFFKVRGFLMAFQDKTIVCKECGNEFVFTAGEQEFYAEKGFENEPIRCKDCRDARKKRMNGNGQRRQNRQMYDAVCADCGATTQVPFKPRNDRPVYCSDCYQNHRSAQNGY</sequence>
<proteinExistence type="predicted"/>
<organism evidence="3 4">
    <name type="scientific">Tepidanaerobacter acetatoxydans (strain DSM 21804 / JCM 16047 / Re1)</name>
    <dbReference type="NCBI Taxonomy" id="1209989"/>
    <lineage>
        <taxon>Bacteria</taxon>
        <taxon>Bacillati</taxon>
        <taxon>Bacillota</taxon>
        <taxon>Clostridia</taxon>
        <taxon>Thermosediminibacterales</taxon>
        <taxon>Tepidanaerobacteraceae</taxon>
        <taxon>Tepidanaerobacter</taxon>
    </lineage>
</organism>
<dbReference type="Pfam" id="PF23477">
    <property type="entry name" value="zf_Tbcl_2"/>
    <property type="match status" value="1"/>
</dbReference>
<evidence type="ECO:0000259" key="1">
    <source>
        <dbReference type="Pfam" id="PF13451"/>
    </source>
</evidence>
<dbReference type="EMBL" id="HF563609">
    <property type="protein sequence ID" value="CDI40521.1"/>
    <property type="molecule type" value="Genomic_DNA"/>
</dbReference>
<dbReference type="KEGG" id="tae:TepiRe1_0929"/>
<feature type="domain" description="CxxC-x17-CxxC" evidence="2">
    <location>
        <begin position="115"/>
        <end position="151"/>
    </location>
</feature>
<dbReference type="NCBIfam" id="TIGR04272">
    <property type="entry name" value="cxxc_cxxc_Mbark"/>
    <property type="match status" value="1"/>
</dbReference>
<name>U4QCB5_TEPAE</name>
<gene>
    <name evidence="3" type="ordered locus">TEPIRE1_0929</name>
</gene>
<dbReference type="InterPro" id="IPR025306">
    <property type="entry name" value="Zn-bnd_dom_prob"/>
</dbReference>
<dbReference type="eggNOG" id="COG1278">
    <property type="taxonomic scope" value="Bacteria"/>
</dbReference>
<dbReference type="STRING" id="1209989.TepRe1_0860"/>